<proteinExistence type="predicted"/>
<accession>A0A0F9BRZ4</accession>
<organism evidence="1">
    <name type="scientific">marine sediment metagenome</name>
    <dbReference type="NCBI Taxonomy" id="412755"/>
    <lineage>
        <taxon>unclassified sequences</taxon>
        <taxon>metagenomes</taxon>
        <taxon>ecological metagenomes</taxon>
    </lineage>
</organism>
<dbReference type="EMBL" id="LAZR01036503">
    <property type="protein sequence ID" value="KKL24669.1"/>
    <property type="molecule type" value="Genomic_DNA"/>
</dbReference>
<protein>
    <recommendedName>
        <fullName evidence="2">4Fe-4S ferredoxin-type domain-containing protein</fullName>
    </recommendedName>
</protein>
<sequence>MCYRCYARCPQEVNFTDIMRVLRHLAIRNNYAPADMLASSDDVDRCAQLLRRDMIKERIEGRKQIIEEIKAKISGMHG</sequence>
<dbReference type="AlphaFoldDB" id="A0A0F9BRZ4"/>
<name>A0A0F9BRZ4_9ZZZZ</name>
<reference evidence="1" key="1">
    <citation type="journal article" date="2015" name="Nature">
        <title>Complex archaea that bridge the gap between prokaryotes and eukaryotes.</title>
        <authorList>
            <person name="Spang A."/>
            <person name="Saw J.H."/>
            <person name="Jorgensen S.L."/>
            <person name="Zaremba-Niedzwiedzka K."/>
            <person name="Martijn J."/>
            <person name="Lind A.E."/>
            <person name="van Eijk R."/>
            <person name="Schleper C."/>
            <person name="Guy L."/>
            <person name="Ettema T.J."/>
        </authorList>
    </citation>
    <scope>NUCLEOTIDE SEQUENCE</scope>
</reference>
<comment type="caution">
    <text evidence="1">The sequence shown here is derived from an EMBL/GenBank/DDBJ whole genome shotgun (WGS) entry which is preliminary data.</text>
</comment>
<evidence type="ECO:0000313" key="1">
    <source>
        <dbReference type="EMBL" id="KKL24669.1"/>
    </source>
</evidence>
<evidence type="ECO:0008006" key="2">
    <source>
        <dbReference type="Google" id="ProtNLM"/>
    </source>
</evidence>
<gene>
    <name evidence="1" type="ORF">LCGC14_2413020</name>
</gene>